<dbReference type="AlphaFoldDB" id="A0A1H7FJC3"/>
<dbReference type="OrthoDB" id="796401at2"/>
<keyword evidence="3" id="KW-1185">Reference proteome</keyword>
<proteinExistence type="predicted"/>
<evidence type="ECO:0000256" key="1">
    <source>
        <dbReference type="SAM" id="SignalP"/>
    </source>
</evidence>
<dbReference type="EMBL" id="FNZR01000001">
    <property type="protein sequence ID" value="SEK26131.1"/>
    <property type="molecule type" value="Genomic_DNA"/>
</dbReference>
<keyword evidence="1" id="KW-0732">Signal</keyword>
<evidence type="ECO:0000313" key="2">
    <source>
        <dbReference type="EMBL" id="SEK26131.1"/>
    </source>
</evidence>
<reference evidence="3" key="1">
    <citation type="submission" date="2016-10" db="EMBL/GenBank/DDBJ databases">
        <authorList>
            <person name="Varghese N."/>
            <person name="Submissions S."/>
        </authorList>
    </citation>
    <scope>NUCLEOTIDE SEQUENCE [LARGE SCALE GENOMIC DNA]</scope>
    <source>
        <strain evidence="3">Jip14</strain>
    </source>
</reference>
<sequence>MHNVLSAFALITCVASGLHAQEHTIAITANWKKGDYRNYVVLQEKQTFAGDSLIETDTTRYAVMQITVADSIESVFELSCLTQSAQLSDKDVRAANPAFQALIEQYGQLTYRYLTDGTGVFLETTNADEIDAFADELFDRIGEGLVERDTAGIVAEALATWKEIQVGGFAQVFTPEIGRFHFPYGRRYQLGDTLYYEDETFIPALGTTLPSRSSIWLDGIDQEKKNCIIKVRMVPDEGVLHDISRTVIEDFIKAADLDQEVEDQRLAEMEMQLRDGSLLTVSNLAEYVFDYENGWPLSISVKMVATIHFEQGDTYRSVFSICYQQIQ</sequence>
<feature type="signal peptide" evidence="1">
    <location>
        <begin position="1"/>
        <end position="20"/>
    </location>
</feature>
<evidence type="ECO:0000313" key="3">
    <source>
        <dbReference type="Proteomes" id="UP000198916"/>
    </source>
</evidence>
<name>A0A1H7FJC3_9SPHI</name>
<accession>A0A1H7FJC3</accession>
<dbReference type="RefSeq" id="WP_090602312.1">
    <property type="nucleotide sequence ID" value="NZ_FNZR01000001.1"/>
</dbReference>
<organism evidence="2 3">
    <name type="scientific">Parapedobacter koreensis</name>
    <dbReference type="NCBI Taxonomy" id="332977"/>
    <lineage>
        <taxon>Bacteria</taxon>
        <taxon>Pseudomonadati</taxon>
        <taxon>Bacteroidota</taxon>
        <taxon>Sphingobacteriia</taxon>
        <taxon>Sphingobacteriales</taxon>
        <taxon>Sphingobacteriaceae</taxon>
        <taxon>Parapedobacter</taxon>
    </lineage>
</organism>
<protein>
    <submittedName>
        <fullName evidence="2">Uncharacterized protein</fullName>
    </submittedName>
</protein>
<feature type="chain" id="PRO_5011525295" evidence="1">
    <location>
        <begin position="21"/>
        <end position="327"/>
    </location>
</feature>
<dbReference type="Proteomes" id="UP000198916">
    <property type="component" value="Unassembled WGS sequence"/>
</dbReference>
<gene>
    <name evidence="2" type="ORF">SAMN05421740_101372</name>
</gene>